<evidence type="ECO:0000256" key="10">
    <source>
        <dbReference type="SAM" id="MobiDB-lite"/>
    </source>
</evidence>
<proteinExistence type="inferred from homology"/>
<evidence type="ECO:0000256" key="8">
    <source>
        <dbReference type="RuleBase" id="RU000394"/>
    </source>
</evidence>
<dbReference type="InterPro" id="IPR027417">
    <property type="entry name" value="P-loop_NTPase"/>
</dbReference>
<dbReference type="InterPro" id="IPR001752">
    <property type="entry name" value="Kinesin_motor_dom"/>
</dbReference>
<dbReference type="Pfam" id="PF00225">
    <property type="entry name" value="Kinesin"/>
    <property type="match status" value="1"/>
</dbReference>
<evidence type="ECO:0000256" key="9">
    <source>
        <dbReference type="SAM" id="Coils"/>
    </source>
</evidence>
<dbReference type="GO" id="GO:0003777">
    <property type="term" value="F:microtubule motor activity"/>
    <property type="evidence" value="ECO:0007669"/>
    <property type="project" value="InterPro"/>
</dbReference>
<dbReference type="GO" id="GO:0005874">
    <property type="term" value="C:microtubule"/>
    <property type="evidence" value="ECO:0007669"/>
    <property type="project" value="UniProtKB-KW"/>
</dbReference>
<keyword evidence="6 7" id="KW-0505">Motor protein</keyword>
<dbReference type="SUPFAM" id="SSF52540">
    <property type="entry name" value="P-loop containing nucleoside triphosphate hydrolases"/>
    <property type="match status" value="1"/>
</dbReference>
<evidence type="ECO:0000256" key="2">
    <source>
        <dbReference type="ARBA" id="ARBA00022490"/>
    </source>
</evidence>
<dbReference type="AlphaFoldDB" id="A0AAW1PWA5"/>
<dbReference type="GO" id="GO:0008017">
    <property type="term" value="F:microtubule binding"/>
    <property type="evidence" value="ECO:0007669"/>
    <property type="project" value="InterPro"/>
</dbReference>
<feature type="coiled-coil region" evidence="9">
    <location>
        <begin position="443"/>
        <end position="477"/>
    </location>
</feature>
<feature type="domain" description="Kinesin motor" evidence="11">
    <location>
        <begin position="57"/>
        <end position="410"/>
    </location>
</feature>
<feature type="binding site" evidence="7">
    <location>
        <begin position="146"/>
        <end position="153"/>
    </location>
    <ligand>
        <name>ATP</name>
        <dbReference type="ChEBI" id="CHEBI:30616"/>
    </ligand>
</feature>
<dbReference type="SMART" id="SM00129">
    <property type="entry name" value="KISc"/>
    <property type="match status" value="1"/>
</dbReference>
<dbReference type="PRINTS" id="PR00380">
    <property type="entry name" value="KINESINHEAVY"/>
</dbReference>
<keyword evidence="13" id="KW-1185">Reference proteome</keyword>
<dbReference type="GO" id="GO:0007052">
    <property type="term" value="P:mitotic spindle organization"/>
    <property type="evidence" value="ECO:0007669"/>
    <property type="project" value="TreeGrafter"/>
</dbReference>
<evidence type="ECO:0000256" key="1">
    <source>
        <dbReference type="ARBA" id="ARBA00004496"/>
    </source>
</evidence>
<keyword evidence="8" id="KW-0493">Microtubule</keyword>
<feature type="region of interest" description="Disordered" evidence="10">
    <location>
        <begin position="724"/>
        <end position="752"/>
    </location>
</feature>
<dbReference type="GO" id="GO:0051231">
    <property type="term" value="P:spindle elongation"/>
    <property type="evidence" value="ECO:0007669"/>
    <property type="project" value="TreeGrafter"/>
</dbReference>
<dbReference type="GO" id="GO:0005875">
    <property type="term" value="C:microtubule associated complex"/>
    <property type="evidence" value="ECO:0007669"/>
    <property type="project" value="TreeGrafter"/>
</dbReference>
<comment type="similarity">
    <text evidence="7 8">Belongs to the TRAFAC class myosin-kinesin ATPase superfamily. Kinesin family.</text>
</comment>
<dbReference type="InterPro" id="IPR019821">
    <property type="entry name" value="Kinesin_motor_CS"/>
</dbReference>
<comment type="subcellular location">
    <subcellularLocation>
        <location evidence="1">Cytoplasm</location>
    </subcellularLocation>
</comment>
<dbReference type="PANTHER" id="PTHR47969:SF15">
    <property type="entry name" value="CHROMOSOME-ASSOCIATED KINESIN KIF4A-RELATED"/>
    <property type="match status" value="1"/>
</dbReference>
<dbReference type="GO" id="GO:0005737">
    <property type="term" value="C:cytoplasm"/>
    <property type="evidence" value="ECO:0007669"/>
    <property type="project" value="UniProtKB-SubCell"/>
</dbReference>
<evidence type="ECO:0000313" key="13">
    <source>
        <dbReference type="Proteomes" id="UP001489004"/>
    </source>
</evidence>
<keyword evidence="5 9" id="KW-0175">Coiled coil</keyword>
<evidence type="ECO:0000256" key="7">
    <source>
        <dbReference type="PROSITE-ProRule" id="PRU00283"/>
    </source>
</evidence>
<protein>
    <recommendedName>
        <fullName evidence="8">Kinesin-like protein</fullName>
    </recommendedName>
</protein>
<accession>A0AAW1PWA5</accession>
<organism evidence="12 13">
    <name type="scientific">[Myrmecia] bisecta</name>
    <dbReference type="NCBI Taxonomy" id="41462"/>
    <lineage>
        <taxon>Eukaryota</taxon>
        <taxon>Viridiplantae</taxon>
        <taxon>Chlorophyta</taxon>
        <taxon>core chlorophytes</taxon>
        <taxon>Trebouxiophyceae</taxon>
        <taxon>Trebouxiales</taxon>
        <taxon>Trebouxiaceae</taxon>
        <taxon>Myrmecia</taxon>
    </lineage>
</organism>
<dbReference type="InterPro" id="IPR036961">
    <property type="entry name" value="Kinesin_motor_dom_sf"/>
</dbReference>
<dbReference type="PROSITE" id="PS00411">
    <property type="entry name" value="KINESIN_MOTOR_1"/>
    <property type="match status" value="1"/>
</dbReference>
<sequence>MAAVPLLDLASCAPVAAQLCDGKGFLLKTPRANRSLSAHFELVDHDSVPAAAFPASGVKSAVILKPVLADIACFQRTVRYDQQHNQLLLTKPADNCSGTTKETAFNSSYFDAVYDGADARQQLYSEALPLVDALMQGRNAAVLAYGQTGSGKTYQMEGSIDRRCDWGLIPFVVEEILHRVEESRDGNFLVSLSYVEFYKEQLHDLLVDCGKGPGAQLASLGLRQNGEGNYDIAGVQEVVVADLNQVVGLMRAGSRRRHTAAHDLNERSSRSFADVIIKVESMHTVGGKQVTCCSRLHLCDLAGSERQTRTSAAGDRLKEASAINTTLHVLRRVVQARVQQAERRANERPAGAIQPPESLVPYNESKLTKVLKETLSGNAMLLVICCLSQSPSDYADSLATLQFAQACKSLTATPKVRYISGGQIAGVTDDLRSLANADVAAELAAQRDKLMLLQTDVMSQEQELERQRKKVNYLETELVCERAQAQGQRAKQANLALELRLSVEHIIDSTCDLMGAYVAGGGADILGRVLASQLPHLQRALDSPAMLSQLGSQHLLRLVKAFLQVNYSMADGLTRTLEGLFGLLRSPRTSACWGDAVAFCLSEMAAHVTRARQLPAYVLHNFLNMLSGIAKHLGAETAAQLDAAHALAAMAGFLSAAKTAAEANPATDRAHITQRTVTVINVLGDRLFSANRSVTSLPSFQEVAQGVQHFKALLVTAEAQAPAASTNHQAAATSDPARRGTAPAAADNQPGTAALRRKSYALRSRGPVPDSAGQAAHLEPAAIDSPTLLLNFDTLDARDTWLTPFGAGTPDAKWLDERAYEREQLSSTVKPLNFESAAPAAPSSLARFNQRTILSPIQQQAGRPVPSAHRPGLGAKTPSRFYAATEQDKENALVTARLQEALANATPLPNTAVGTQTHMSSTPATSLLELRQRFQLSSLAAGSCLSAIKPSKYSGLGSFLTPAPASKSAAGAAPALGLTPKTAMRNVKDKLALLQ</sequence>
<keyword evidence="2" id="KW-0963">Cytoplasm</keyword>
<gene>
    <name evidence="12" type="ORF">WJX72_008000</name>
</gene>
<reference evidence="12 13" key="1">
    <citation type="journal article" date="2024" name="Nat. Commun.">
        <title>Phylogenomics reveals the evolutionary origins of lichenization in chlorophyte algae.</title>
        <authorList>
            <person name="Puginier C."/>
            <person name="Libourel C."/>
            <person name="Otte J."/>
            <person name="Skaloud P."/>
            <person name="Haon M."/>
            <person name="Grisel S."/>
            <person name="Petersen M."/>
            <person name="Berrin J.G."/>
            <person name="Delaux P.M."/>
            <person name="Dal Grande F."/>
            <person name="Keller J."/>
        </authorList>
    </citation>
    <scope>NUCLEOTIDE SEQUENCE [LARGE SCALE GENOMIC DNA]</scope>
    <source>
        <strain evidence="12 13">SAG 2043</strain>
    </source>
</reference>
<dbReference type="GO" id="GO:0007018">
    <property type="term" value="P:microtubule-based movement"/>
    <property type="evidence" value="ECO:0007669"/>
    <property type="project" value="InterPro"/>
</dbReference>
<dbReference type="PANTHER" id="PTHR47969">
    <property type="entry name" value="CHROMOSOME-ASSOCIATED KINESIN KIF4A-RELATED"/>
    <property type="match status" value="1"/>
</dbReference>
<dbReference type="PROSITE" id="PS50067">
    <property type="entry name" value="KINESIN_MOTOR_2"/>
    <property type="match status" value="1"/>
</dbReference>
<comment type="caution">
    <text evidence="12">The sequence shown here is derived from an EMBL/GenBank/DDBJ whole genome shotgun (WGS) entry which is preliminary data.</text>
</comment>
<evidence type="ECO:0000256" key="3">
    <source>
        <dbReference type="ARBA" id="ARBA00022741"/>
    </source>
</evidence>
<evidence type="ECO:0000256" key="4">
    <source>
        <dbReference type="ARBA" id="ARBA00022840"/>
    </source>
</evidence>
<dbReference type="Proteomes" id="UP001489004">
    <property type="component" value="Unassembled WGS sequence"/>
</dbReference>
<keyword evidence="4 7" id="KW-0067">ATP-binding</keyword>
<evidence type="ECO:0000256" key="6">
    <source>
        <dbReference type="ARBA" id="ARBA00023175"/>
    </source>
</evidence>
<evidence type="ECO:0000259" key="11">
    <source>
        <dbReference type="PROSITE" id="PS50067"/>
    </source>
</evidence>
<evidence type="ECO:0000313" key="12">
    <source>
        <dbReference type="EMBL" id="KAK9813047.1"/>
    </source>
</evidence>
<dbReference type="InterPro" id="IPR027640">
    <property type="entry name" value="Kinesin-like_fam"/>
</dbReference>
<dbReference type="Gene3D" id="3.40.850.10">
    <property type="entry name" value="Kinesin motor domain"/>
    <property type="match status" value="1"/>
</dbReference>
<dbReference type="GO" id="GO:0005524">
    <property type="term" value="F:ATP binding"/>
    <property type="evidence" value="ECO:0007669"/>
    <property type="project" value="UniProtKB-UniRule"/>
</dbReference>
<keyword evidence="3 7" id="KW-0547">Nucleotide-binding</keyword>
<dbReference type="EMBL" id="JALJOR010000008">
    <property type="protein sequence ID" value="KAK9813047.1"/>
    <property type="molecule type" value="Genomic_DNA"/>
</dbReference>
<name>A0AAW1PWA5_9CHLO</name>
<evidence type="ECO:0000256" key="5">
    <source>
        <dbReference type="ARBA" id="ARBA00023054"/>
    </source>
</evidence>